<keyword evidence="3" id="KW-1185">Reference proteome</keyword>
<dbReference type="AlphaFoldDB" id="A0A0F2TPC4"/>
<evidence type="ECO:0000313" key="2">
    <source>
        <dbReference type="EMBL" id="KJS63572.1"/>
    </source>
</evidence>
<gene>
    <name evidence="2" type="ORF">VM95_01480</name>
</gene>
<dbReference type="InterPro" id="IPR000073">
    <property type="entry name" value="AB_hydrolase_1"/>
</dbReference>
<dbReference type="InterPro" id="IPR052897">
    <property type="entry name" value="Sec-Metab_Biosynth_Hydrolase"/>
</dbReference>
<evidence type="ECO:0000259" key="1">
    <source>
        <dbReference type="Pfam" id="PF12697"/>
    </source>
</evidence>
<dbReference type="EMBL" id="JZKH01000002">
    <property type="protein sequence ID" value="KJS63572.1"/>
    <property type="molecule type" value="Genomic_DNA"/>
</dbReference>
<dbReference type="PATRIC" id="fig|359131.3.peg.321"/>
<organism evidence="2 3">
    <name type="scientific">Streptomyces rubellomurinus (strain ATCC 31215)</name>
    <dbReference type="NCBI Taxonomy" id="359131"/>
    <lineage>
        <taxon>Bacteria</taxon>
        <taxon>Bacillati</taxon>
        <taxon>Actinomycetota</taxon>
        <taxon>Actinomycetes</taxon>
        <taxon>Kitasatosporales</taxon>
        <taxon>Streptomycetaceae</taxon>
        <taxon>Streptomyces</taxon>
    </lineage>
</organism>
<dbReference type="Pfam" id="PF12697">
    <property type="entry name" value="Abhydrolase_6"/>
    <property type="match status" value="1"/>
</dbReference>
<dbReference type="PANTHER" id="PTHR37017:SF11">
    <property type="entry name" value="ESTERASE_LIPASE_THIOESTERASE DOMAIN-CONTAINING PROTEIN"/>
    <property type="match status" value="1"/>
</dbReference>
<dbReference type="OrthoDB" id="9773549at2"/>
<dbReference type="Proteomes" id="UP000033699">
    <property type="component" value="Unassembled WGS sequence"/>
</dbReference>
<name>A0A0F2TPC4_STRR3</name>
<dbReference type="InterPro" id="IPR029058">
    <property type="entry name" value="AB_hydrolase_fold"/>
</dbReference>
<protein>
    <submittedName>
        <fullName evidence="2">Alpha/beta hydrolase</fullName>
    </submittedName>
</protein>
<dbReference type="Gene3D" id="3.40.50.1820">
    <property type="entry name" value="alpha/beta hydrolase"/>
    <property type="match status" value="1"/>
</dbReference>
<dbReference type="GO" id="GO:0016787">
    <property type="term" value="F:hydrolase activity"/>
    <property type="evidence" value="ECO:0007669"/>
    <property type="project" value="UniProtKB-KW"/>
</dbReference>
<sequence>MATYVLIHAAAVDAWYWGPLAAELRGRGHEVVAPDLPCEDESAGLAEYADAVVAAIGERRRELVLVAHSFGGFTGPLVCDRVPVDLLVMLQAQVPAPGESPGEWWGNTGYGAARQEADRRRGVAEGVEEDVRTLVLHDTPASLAAEFVAGHQRVQSAAPFGSPWPLAAWPEVQTRALLARDDRFFPAELMRRVVAERLGFRPDEMPGDHCPMLGHPKDLADRLEAYREGV</sequence>
<dbReference type="SUPFAM" id="SSF53474">
    <property type="entry name" value="alpha/beta-Hydrolases"/>
    <property type="match status" value="1"/>
</dbReference>
<comment type="caution">
    <text evidence="2">The sequence shown here is derived from an EMBL/GenBank/DDBJ whole genome shotgun (WGS) entry which is preliminary data.</text>
</comment>
<feature type="domain" description="AB hydrolase-1" evidence="1">
    <location>
        <begin position="5"/>
        <end position="221"/>
    </location>
</feature>
<evidence type="ECO:0000313" key="3">
    <source>
        <dbReference type="Proteomes" id="UP000033699"/>
    </source>
</evidence>
<reference evidence="2 3" key="1">
    <citation type="submission" date="2015-02" db="EMBL/GenBank/DDBJ databases">
        <authorList>
            <person name="Ju K.-S."/>
            <person name="Doroghazi J.R."/>
            <person name="Metcalf W."/>
        </authorList>
    </citation>
    <scope>NUCLEOTIDE SEQUENCE [LARGE SCALE GENOMIC DNA]</scope>
    <source>
        <strain evidence="2 3">ATCC 31215</strain>
    </source>
</reference>
<dbReference type="PANTHER" id="PTHR37017">
    <property type="entry name" value="AB HYDROLASE-1 DOMAIN-CONTAINING PROTEIN-RELATED"/>
    <property type="match status" value="1"/>
</dbReference>
<dbReference type="RefSeq" id="WP_045692111.1">
    <property type="nucleotide sequence ID" value="NZ_JZKH01000002.1"/>
</dbReference>
<proteinExistence type="predicted"/>
<accession>A0A0F2TPC4</accession>
<keyword evidence="2" id="KW-0378">Hydrolase</keyword>